<sequence length="246" mass="27322">MSEQGDKMTRHSCGSSPAAPASLPDDDDLLWEILLRLPPKPSSLPRASAVCKRWRCIATDTKFLRCFYAHHRKPPLLGVFHCRNQERIVFTPILDAPDHIPPQRFNFGFHGRVGDNQHRSRGELLGCRHGRLLVIDLVRTEVLVCEPITREQHHVSVPPEFRGYHLNGAVLCAAAEQGHVHGGCYSSPFNVVLVSICRKSNLPFVCVYSSESGIWGNIISAEAPYAINCDGCPSTLVGNSLPLLHY</sequence>
<dbReference type="Pfam" id="PF00646">
    <property type="entry name" value="F-box"/>
    <property type="match status" value="1"/>
</dbReference>
<accession>A0AAD8STY5</accession>
<proteinExistence type="predicted"/>
<evidence type="ECO:0000313" key="5">
    <source>
        <dbReference type="EMBL" id="KAK1663871.1"/>
    </source>
</evidence>
<dbReference type="SUPFAM" id="SSF81383">
    <property type="entry name" value="F-box domain"/>
    <property type="match status" value="1"/>
</dbReference>
<comment type="caution">
    <text evidence="3">The sequence shown here is derived from an EMBL/GenBank/DDBJ whole genome shotgun (WGS) entry which is preliminary data.</text>
</comment>
<evidence type="ECO:0000259" key="2">
    <source>
        <dbReference type="Pfam" id="PF00646"/>
    </source>
</evidence>
<dbReference type="InterPro" id="IPR036047">
    <property type="entry name" value="F-box-like_dom_sf"/>
</dbReference>
<dbReference type="AlphaFoldDB" id="A0AAD8STY5"/>
<feature type="region of interest" description="Disordered" evidence="1">
    <location>
        <begin position="1"/>
        <end position="24"/>
    </location>
</feature>
<dbReference type="Gene3D" id="1.20.1280.50">
    <property type="match status" value="1"/>
</dbReference>
<dbReference type="EMBL" id="JAUUTY010000003">
    <property type="protein sequence ID" value="KAK1663871.1"/>
    <property type="molecule type" value="Genomic_DNA"/>
</dbReference>
<evidence type="ECO:0000313" key="4">
    <source>
        <dbReference type="EMBL" id="KAK1663865.1"/>
    </source>
</evidence>
<gene>
    <name evidence="3" type="ORF">QYE76_052018</name>
    <name evidence="4" type="ORF">QYE76_052024</name>
    <name evidence="5" type="ORF">QYE76_052030</name>
</gene>
<name>A0AAD8STY5_LOLMU</name>
<reference evidence="3" key="1">
    <citation type="submission" date="2023-07" db="EMBL/GenBank/DDBJ databases">
        <title>A chromosome-level genome assembly of Lolium multiflorum.</title>
        <authorList>
            <person name="Chen Y."/>
            <person name="Copetti D."/>
            <person name="Kolliker R."/>
            <person name="Studer B."/>
        </authorList>
    </citation>
    <scope>NUCLEOTIDE SEQUENCE</scope>
    <source>
        <strain evidence="3">02402/16</strain>
        <tissue evidence="3">Leaf</tissue>
    </source>
</reference>
<dbReference type="PANTHER" id="PTHR32133:SF266">
    <property type="entry name" value="F-BOX DOMAIN-CONTAINING PROTEIN"/>
    <property type="match status" value="1"/>
</dbReference>
<dbReference type="EMBL" id="JAUUTY010000003">
    <property type="protein sequence ID" value="KAK1663859.1"/>
    <property type="molecule type" value="Genomic_DNA"/>
</dbReference>
<dbReference type="Proteomes" id="UP001231189">
    <property type="component" value="Unassembled WGS sequence"/>
</dbReference>
<dbReference type="PANTHER" id="PTHR32133">
    <property type="entry name" value="OS07G0120400 PROTEIN"/>
    <property type="match status" value="1"/>
</dbReference>
<evidence type="ECO:0000256" key="1">
    <source>
        <dbReference type="SAM" id="MobiDB-lite"/>
    </source>
</evidence>
<organism evidence="3 6">
    <name type="scientific">Lolium multiflorum</name>
    <name type="common">Italian ryegrass</name>
    <name type="synonym">Lolium perenne subsp. multiflorum</name>
    <dbReference type="NCBI Taxonomy" id="4521"/>
    <lineage>
        <taxon>Eukaryota</taxon>
        <taxon>Viridiplantae</taxon>
        <taxon>Streptophyta</taxon>
        <taxon>Embryophyta</taxon>
        <taxon>Tracheophyta</taxon>
        <taxon>Spermatophyta</taxon>
        <taxon>Magnoliopsida</taxon>
        <taxon>Liliopsida</taxon>
        <taxon>Poales</taxon>
        <taxon>Poaceae</taxon>
        <taxon>BOP clade</taxon>
        <taxon>Pooideae</taxon>
        <taxon>Poodae</taxon>
        <taxon>Poeae</taxon>
        <taxon>Poeae Chloroplast Group 2 (Poeae type)</taxon>
        <taxon>Loliodinae</taxon>
        <taxon>Loliinae</taxon>
        <taxon>Lolium</taxon>
    </lineage>
</organism>
<dbReference type="InterPro" id="IPR001810">
    <property type="entry name" value="F-box_dom"/>
</dbReference>
<dbReference type="EMBL" id="JAUUTY010000003">
    <property type="protein sequence ID" value="KAK1663865.1"/>
    <property type="molecule type" value="Genomic_DNA"/>
</dbReference>
<evidence type="ECO:0000313" key="3">
    <source>
        <dbReference type="EMBL" id="KAK1663859.1"/>
    </source>
</evidence>
<keyword evidence="6" id="KW-1185">Reference proteome</keyword>
<protein>
    <recommendedName>
        <fullName evidence="2">F-box domain-containing protein</fullName>
    </recommendedName>
</protein>
<feature type="domain" description="F-box" evidence="2">
    <location>
        <begin position="26"/>
        <end position="64"/>
    </location>
</feature>
<evidence type="ECO:0000313" key="6">
    <source>
        <dbReference type="Proteomes" id="UP001231189"/>
    </source>
</evidence>